<protein>
    <submittedName>
        <fullName evidence="2">Uncharacterized protein</fullName>
    </submittedName>
</protein>
<sequence>MVSRKLERLISHESGYIIYQSSFIDSFSWYIFLYYLRAYLT</sequence>
<proteinExistence type="predicted"/>
<feature type="transmembrane region" description="Helical" evidence="1">
    <location>
        <begin position="16"/>
        <end position="36"/>
    </location>
</feature>
<accession>A0A7M1HYB2</accession>
<keyword evidence="2" id="KW-0614">Plasmid</keyword>
<dbReference type="EMBL" id="MT560060">
    <property type="protein sequence ID" value="QOQ31231.1"/>
    <property type="molecule type" value="Genomic_DNA"/>
</dbReference>
<organism evidence="2">
    <name type="scientific">Klebsiella pneumoniae</name>
    <dbReference type="NCBI Taxonomy" id="573"/>
    <lineage>
        <taxon>Bacteria</taxon>
        <taxon>Pseudomonadati</taxon>
        <taxon>Pseudomonadota</taxon>
        <taxon>Gammaproteobacteria</taxon>
        <taxon>Enterobacterales</taxon>
        <taxon>Enterobacteriaceae</taxon>
        <taxon>Klebsiella/Raoultella group</taxon>
        <taxon>Klebsiella</taxon>
        <taxon>Klebsiella pneumoniae complex</taxon>
    </lineage>
</organism>
<evidence type="ECO:0000313" key="2">
    <source>
        <dbReference type="EMBL" id="QOQ31231.1"/>
    </source>
</evidence>
<gene>
    <name evidence="2" type="ORF">NCNNKFFI_05274</name>
</gene>
<dbReference type="AlphaFoldDB" id="A0A7M1HYB2"/>
<geneLocation type="plasmid" evidence="2">
    <name>pRIVM_C008981_1</name>
</geneLocation>
<reference evidence="2" key="1">
    <citation type="journal article" date="2020" name="Sci. Rep.">
        <title>Plasmid diversity among genetically related Klebsiella pneumoniae blaKPC-2 and blaKPC-3 isolates collected in the Dutch national surveillance.</title>
        <authorList>
            <consortium name="Dutch CPE surveillance Study Group"/>
            <person name="Hendrickx A.P.A."/>
            <person name="Landman F."/>
            <person name="de Haan A."/>
            <person name="Borst D."/>
            <person name="Witteveen S."/>
            <person name="van Santen-Verheuvel M.G."/>
            <person name="van der Heide H.G.J."/>
            <person name="Schouls L.M."/>
        </authorList>
    </citation>
    <scope>NUCLEOTIDE SEQUENCE</scope>
    <source>
        <strain evidence="2">RIVM_C008981</strain>
    </source>
</reference>
<keyword evidence="1" id="KW-0472">Membrane</keyword>
<keyword evidence="1" id="KW-1133">Transmembrane helix</keyword>
<name>A0A7M1HYB2_KLEPN</name>
<evidence type="ECO:0000256" key="1">
    <source>
        <dbReference type="SAM" id="Phobius"/>
    </source>
</evidence>
<keyword evidence="1" id="KW-0812">Transmembrane</keyword>